<proteinExistence type="predicted"/>
<dbReference type="AlphaFoldDB" id="A0AAV7WA35"/>
<keyword evidence="3" id="KW-1185">Reference proteome</keyword>
<gene>
    <name evidence="2" type="ORF">NDU88_006265</name>
</gene>
<evidence type="ECO:0000313" key="2">
    <source>
        <dbReference type="EMBL" id="KAJ1210903.1"/>
    </source>
</evidence>
<sequence>MCMRAAASALDGPCCPSTDPACPWAALGAWAGAPQRQRGPTGASTPGARLGLPPLAQGPSGAHWRGQRCRQPGRLEAAWIRFLQQHPSARRDVRGSVTV</sequence>
<name>A0AAV7WA35_PLEWA</name>
<comment type="caution">
    <text evidence="2">The sequence shown here is derived from an EMBL/GenBank/DDBJ whole genome shotgun (WGS) entry which is preliminary data.</text>
</comment>
<dbReference type="EMBL" id="JANPWB010000002">
    <property type="protein sequence ID" value="KAJ1210903.1"/>
    <property type="molecule type" value="Genomic_DNA"/>
</dbReference>
<dbReference type="Proteomes" id="UP001066276">
    <property type="component" value="Chromosome 1_2"/>
</dbReference>
<protein>
    <submittedName>
        <fullName evidence="2">Uncharacterized protein</fullName>
    </submittedName>
</protein>
<reference evidence="2" key="1">
    <citation type="journal article" date="2022" name="bioRxiv">
        <title>Sequencing and chromosome-scale assembly of the giantPleurodeles waltlgenome.</title>
        <authorList>
            <person name="Brown T."/>
            <person name="Elewa A."/>
            <person name="Iarovenko S."/>
            <person name="Subramanian E."/>
            <person name="Araus A.J."/>
            <person name="Petzold A."/>
            <person name="Susuki M."/>
            <person name="Suzuki K.-i.T."/>
            <person name="Hayashi T."/>
            <person name="Toyoda A."/>
            <person name="Oliveira C."/>
            <person name="Osipova E."/>
            <person name="Leigh N.D."/>
            <person name="Simon A."/>
            <person name="Yun M.H."/>
        </authorList>
    </citation>
    <scope>NUCLEOTIDE SEQUENCE</scope>
    <source>
        <strain evidence="2">20211129_DDA</strain>
        <tissue evidence="2">Liver</tissue>
    </source>
</reference>
<accession>A0AAV7WA35</accession>
<feature type="region of interest" description="Disordered" evidence="1">
    <location>
        <begin position="32"/>
        <end position="67"/>
    </location>
</feature>
<evidence type="ECO:0000256" key="1">
    <source>
        <dbReference type="SAM" id="MobiDB-lite"/>
    </source>
</evidence>
<evidence type="ECO:0000313" key="3">
    <source>
        <dbReference type="Proteomes" id="UP001066276"/>
    </source>
</evidence>
<organism evidence="2 3">
    <name type="scientific">Pleurodeles waltl</name>
    <name type="common">Iberian ribbed newt</name>
    <dbReference type="NCBI Taxonomy" id="8319"/>
    <lineage>
        <taxon>Eukaryota</taxon>
        <taxon>Metazoa</taxon>
        <taxon>Chordata</taxon>
        <taxon>Craniata</taxon>
        <taxon>Vertebrata</taxon>
        <taxon>Euteleostomi</taxon>
        <taxon>Amphibia</taxon>
        <taxon>Batrachia</taxon>
        <taxon>Caudata</taxon>
        <taxon>Salamandroidea</taxon>
        <taxon>Salamandridae</taxon>
        <taxon>Pleurodelinae</taxon>
        <taxon>Pleurodeles</taxon>
    </lineage>
</organism>